<proteinExistence type="predicted"/>
<reference evidence="2 3" key="1">
    <citation type="journal article" date="2016" name="Nat. Commun.">
        <title>Thousands of microbial genomes shed light on interconnected biogeochemical processes in an aquifer system.</title>
        <authorList>
            <person name="Anantharaman K."/>
            <person name="Brown C.T."/>
            <person name="Hug L.A."/>
            <person name="Sharon I."/>
            <person name="Castelle C.J."/>
            <person name="Probst A.J."/>
            <person name="Thomas B.C."/>
            <person name="Singh A."/>
            <person name="Wilkins M.J."/>
            <person name="Karaoz U."/>
            <person name="Brodie E.L."/>
            <person name="Williams K.H."/>
            <person name="Hubbard S.S."/>
            <person name="Banfield J.F."/>
        </authorList>
    </citation>
    <scope>NUCLEOTIDE SEQUENCE [LARGE SCALE GENOMIC DNA]</scope>
</reference>
<feature type="region of interest" description="Disordered" evidence="1">
    <location>
        <begin position="317"/>
        <end position="338"/>
    </location>
</feature>
<evidence type="ECO:0000256" key="1">
    <source>
        <dbReference type="SAM" id="MobiDB-lite"/>
    </source>
</evidence>
<comment type="caution">
    <text evidence="2">The sequence shown here is derived from an EMBL/GenBank/DDBJ whole genome shotgun (WGS) entry which is preliminary data.</text>
</comment>
<evidence type="ECO:0000313" key="3">
    <source>
        <dbReference type="Proteomes" id="UP000178344"/>
    </source>
</evidence>
<dbReference type="EMBL" id="MFKQ01000006">
    <property type="protein sequence ID" value="OGG47566.1"/>
    <property type="molecule type" value="Genomic_DNA"/>
</dbReference>
<evidence type="ECO:0000313" key="2">
    <source>
        <dbReference type="EMBL" id="OGG47566.1"/>
    </source>
</evidence>
<protein>
    <submittedName>
        <fullName evidence="2">Uncharacterized protein</fullName>
    </submittedName>
</protein>
<dbReference type="Proteomes" id="UP000178344">
    <property type="component" value="Unassembled WGS sequence"/>
</dbReference>
<sequence>MSAIGDNGDTERIPVHLHPLLTKELKGIETWEEWLDLWNRNTSFEGAVGLLHYCPLDRGASSAAVCFCLDVAYGFTAASELRNPGDHMLRQNYPIYSMLFKDRIEFLEARRLVAKKAWEVLCNKFFHNTSKNSRCPSWWDNVKKIEVLQKVLWFFRVAPSRGSSFESSLFHYLNYRRADDHYAKVSYDFLSELLALAWTYDKEHMINRAGDKWRQSESDEQIKETKWAFSFLQPELLLITEKLDLLSLLLEDDAKVNKETMRFLKKMALETPNEKGKGGEDRERNCRSIEEAVWNGSRAATIYLLLAVKQEEQRTHEKRRRALAERAAADQKLKGLTS</sequence>
<organism evidence="2 3">
    <name type="scientific">Candidatus Kaiserbacteria bacterium RIFCSPHIGHO2_01_FULL_49_13</name>
    <dbReference type="NCBI Taxonomy" id="1798477"/>
    <lineage>
        <taxon>Bacteria</taxon>
        <taxon>Candidatus Kaiseribacteriota</taxon>
    </lineage>
</organism>
<name>A0A1F6CEH3_9BACT</name>
<feature type="compositionally biased region" description="Basic and acidic residues" evidence="1">
    <location>
        <begin position="322"/>
        <end position="338"/>
    </location>
</feature>
<dbReference type="AlphaFoldDB" id="A0A1F6CEH3"/>
<accession>A0A1F6CEH3</accession>
<gene>
    <name evidence="2" type="ORF">A2671_01765</name>
</gene>